<comment type="function">
    <text evidence="5 6">Responsible for the release of ribosomes from messenger RNA at the termination of protein biosynthesis. May increase the efficiency of translation by recycling ribosomes from one round of translation to another.</text>
</comment>
<feature type="domain" description="Ribosome recycling factor" evidence="7">
    <location>
        <begin position="22"/>
        <end position="185"/>
    </location>
</feature>
<gene>
    <name evidence="6" type="primary">frr</name>
    <name evidence="8" type="ORF">SAMN05216337_100180</name>
</gene>
<dbReference type="Gene3D" id="3.30.1360.40">
    <property type="match status" value="1"/>
</dbReference>
<accession>A0A1G6IAF3</accession>
<dbReference type="Pfam" id="PF01765">
    <property type="entry name" value="RRF"/>
    <property type="match status" value="1"/>
</dbReference>
<comment type="similarity">
    <text evidence="2 6">Belongs to the RRF family.</text>
</comment>
<dbReference type="GO" id="GO:0043023">
    <property type="term" value="F:ribosomal large subunit binding"/>
    <property type="evidence" value="ECO:0007669"/>
    <property type="project" value="TreeGrafter"/>
</dbReference>
<sequence length="187" mass="20703">MAAAGFDINDLKRRMQGATQSLKHELGGLRTGRAAASMLEPVQVEAYGSHMPLNQVATISVPEPRLLSVQVWDKTMVKAVEKAIVDSNLGLSPATEGQVLRLRIPELNEERRKELVKVAHKYAEAAKVAVRHVRRDGLDVIKKLEKNHEISEDDQERLSNEVQKATDGVIAEVDQLLAAKEKEILTV</sequence>
<dbReference type="SUPFAM" id="SSF55194">
    <property type="entry name" value="Ribosome recycling factor, RRF"/>
    <property type="match status" value="1"/>
</dbReference>
<organism evidence="8 9">
    <name type="scientific">Bradyrhizobium brasilense</name>
    <dbReference type="NCBI Taxonomy" id="1419277"/>
    <lineage>
        <taxon>Bacteria</taxon>
        <taxon>Pseudomonadati</taxon>
        <taxon>Pseudomonadota</taxon>
        <taxon>Alphaproteobacteria</taxon>
        <taxon>Hyphomicrobiales</taxon>
        <taxon>Nitrobacteraceae</taxon>
        <taxon>Bradyrhizobium</taxon>
    </lineage>
</organism>
<evidence type="ECO:0000256" key="2">
    <source>
        <dbReference type="ARBA" id="ARBA00005912"/>
    </source>
</evidence>
<evidence type="ECO:0000256" key="4">
    <source>
        <dbReference type="ARBA" id="ARBA00022917"/>
    </source>
</evidence>
<name>A0A1G6IAF3_9BRAD</name>
<dbReference type="EMBL" id="FMZW01000001">
    <property type="protein sequence ID" value="SDC03418.1"/>
    <property type="molecule type" value="Genomic_DNA"/>
</dbReference>
<evidence type="ECO:0000313" key="9">
    <source>
        <dbReference type="Proteomes" id="UP000199245"/>
    </source>
</evidence>
<dbReference type="GO" id="GO:0005829">
    <property type="term" value="C:cytosol"/>
    <property type="evidence" value="ECO:0007669"/>
    <property type="project" value="GOC"/>
</dbReference>
<dbReference type="Gene3D" id="1.10.132.20">
    <property type="entry name" value="Ribosome-recycling factor"/>
    <property type="match status" value="1"/>
</dbReference>
<dbReference type="NCBIfam" id="TIGR00496">
    <property type="entry name" value="frr"/>
    <property type="match status" value="1"/>
</dbReference>
<proteinExistence type="inferred from homology"/>
<dbReference type="FunFam" id="3.30.1360.40:FF:000001">
    <property type="entry name" value="Ribosome-recycling factor"/>
    <property type="match status" value="1"/>
</dbReference>
<dbReference type="HAMAP" id="MF_00040">
    <property type="entry name" value="RRF"/>
    <property type="match status" value="1"/>
</dbReference>
<dbReference type="PANTHER" id="PTHR20982:SF3">
    <property type="entry name" value="MITOCHONDRIAL RIBOSOME RECYCLING FACTOR PSEUDO 1"/>
    <property type="match status" value="1"/>
</dbReference>
<evidence type="ECO:0000256" key="1">
    <source>
        <dbReference type="ARBA" id="ARBA00004496"/>
    </source>
</evidence>
<keyword evidence="4 6" id="KW-0648">Protein biosynthesis</keyword>
<evidence type="ECO:0000256" key="6">
    <source>
        <dbReference type="HAMAP-Rule" id="MF_00040"/>
    </source>
</evidence>
<dbReference type="InterPro" id="IPR002661">
    <property type="entry name" value="Ribosome_recyc_fac"/>
</dbReference>
<comment type="subcellular location">
    <subcellularLocation>
        <location evidence="1 6">Cytoplasm</location>
    </subcellularLocation>
</comment>
<dbReference type="AlphaFoldDB" id="A0A1G6IAF3"/>
<evidence type="ECO:0000313" key="8">
    <source>
        <dbReference type="EMBL" id="SDC03418.1"/>
    </source>
</evidence>
<dbReference type="CDD" id="cd00520">
    <property type="entry name" value="RRF"/>
    <property type="match status" value="1"/>
</dbReference>
<evidence type="ECO:0000256" key="3">
    <source>
        <dbReference type="ARBA" id="ARBA00022490"/>
    </source>
</evidence>
<evidence type="ECO:0000256" key="5">
    <source>
        <dbReference type="ARBA" id="ARBA00025050"/>
    </source>
</evidence>
<evidence type="ECO:0000259" key="7">
    <source>
        <dbReference type="Pfam" id="PF01765"/>
    </source>
</evidence>
<dbReference type="GO" id="GO:0002184">
    <property type="term" value="P:cytoplasmic translational termination"/>
    <property type="evidence" value="ECO:0007669"/>
    <property type="project" value="TreeGrafter"/>
</dbReference>
<dbReference type="InterPro" id="IPR036191">
    <property type="entry name" value="RRF_sf"/>
</dbReference>
<dbReference type="RefSeq" id="WP_092077420.1">
    <property type="nucleotide sequence ID" value="NZ_FMZW01000001.1"/>
</dbReference>
<dbReference type="Proteomes" id="UP000199245">
    <property type="component" value="Unassembled WGS sequence"/>
</dbReference>
<keyword evidence="3 6" id="KW-0963">Cytoplasm</keyword>
<dbReference type="InterPro" id="IPR023584">
    <property type="entry name" value="Ribosome_recyc_fac_dom"/>
</dbReference>
<protein>
    <recommendedName>
        <fullName evidence="6">Ribosome-recycling factor</fullName>
        <shortName evidence="6">RRF</shortName>
    </recommendedName>
    <alternativeName>
        <fullName evidence="6">Ribosome-releasing factor</fullName>
    </alternativeName>
</protein>
<reference evidence="8 9" key="1">
    <citation type="submission" date="2016-10" db="EMBL/GenBank/DDBJ databases">
        <authorList>
            <person name="de Groot N.N."/>
        </authorList>
    </citation>
    <scope>NUCLEOTIDE SEQUENCE [LARGE SCALE GENOMIC DNA]</scope>
    <source>
        <strain evidence="8 9">R5</strain>
    </source>
</reference>
<dbReference type="PANTHER" id="PTHR20982">
    <property type="entry name" value="RIBOSOME RECYCLING FACTOR"/>
    <property type="match status" value="1"/>
</dbReference>
<dbReference type="FunFam" id="1.10.132.20:FF:000001">
    <property type="entry name" value="Ribosome-recycling factor"/>
    <property type="match status" value="1"/>
</dbReference>